<dbReference type="PANTHER" id="PTHR42659:SF2">
    <property type="entry name" value="XANTHINE DEHYDROGENASE SUBUNIT C-RELATED"/>
    <property type="match status" value="1"/>
</dbReference>
<dbReference type="Gene3D" id="3.30.390.50">
    <property type="entry name" value="CO dehydrogenase flavoprotein, C-terminal domain"/>
    <property type="match status" value="1"/>
</dbReference>
<dbReference type="GO" id="GO:0071949">
    <property type="term" value="F:FAD binding"/>
    <property type="evidence" value="ECO:0007669"/>
    <property type="project" value="InterPro"/>
</dbReference>
<gene>
    <name evidence="6" type="ORF">CSLFYP84_01453</name>
    <name evidence="5" type="ORF">PM006_07300</name>
</gene>
<keyword evidence="1" id="KW-0285">Flavoprotein</keyword>
<dbReference type="PANTHER" id="PTHR42659">
    <property type="entry name" value="XANTHINE DEHYDROGENASE SUBUNIT C-RELATED"/>
    <property type="match status" value="1"/>
</dbReference>
<feature type="domain" description="FAD-binding PCMH-type" evidence="4">
    <location>
        <begin position="10"/>
        <end position="172"/>
    </location>
</feature>
<dbReference type="InterPro" id="IPR016169">
    <property type="entry name" value="FAD-bd_PCMH_sub2"/>
</dbReference>
<evidence type="ECO:0000256" key="2">
    <source>
        <dbReference type="ARBA" id="ARBA00022827"/>
    </source>
</evidence>
<accession>A0A6N3CNZ8</accession>
<proteinExistence type="predicted"/>
<dbReference type="Gene3D" id="3.30.465.10">
    <property type="match status" value="1"/>
</dbReference>
<dbReference type="InterPro" id="IPR016166">
    <property type="entry name" value="FAD-bd_PCMH"/>
</dbReference>
<dbReference type="SUPFAM" id="SSF55447">
    <property type="entry name" value="CO dehydrogenase flavoprotein C-terminal domain-like"/>
    <property type="match status" value="1"/>
</dbReference>
<dbReference type="GO" id="GO:0016491">
    <property type="term" value="F:oxidoreductase activity"/>
    <property type="evidence" value="ECO:0007669"/>
    <property type="project" value="UniProtKB-KW"/>
</dbReference>
<organism evidence="6">
    <name type="scientific">Clostridium symbiosum</name>
    <name type="common">Bacteroides symbiosus</name>
    <dbReference type="NCBI Taxonomy" id="1512"/>
    <lineage>
        <taxon>Bacteria</taxon>
        <taxon>Bacillati</taxon>
        <taxon>Bacillota</taxon>
        <taxon>Clostridia</taxon>
        <taxon>Lachnospirales</taxon>
        <taxon>Lachnospiraceae</taxon>
        <taxon>Otoolea</taxon>
    </lineage>
</organism>
<dbReference type="InterPro" id="IPR002346">
    <property type="entry name" value="Mopterin_DH_FAD-bd"/>
</dbReference>
<evidence type="ECO:0000259" key="4">
    <source>
        <dbReference type="PROSITE" id="PS51387"/>
    </source>
</evidence>
<keyword evidence="2" id="KW-0274">FAD</keyword>
<evidence type="ECO:0000313" key="5">
    <source>
        <dbReference type="EMBL" id="MDB2000002.1"/>
    </source>
</evidence>
<dbReference type="EMBL" id="JAQLGM010000013">
    <property type="protein sequence ID" value="MDB2000002.1"/>
    <property type="molecule type" value="Genomic_DNA"/>
</dbReference>
<dbReference type="SUPFAM" id="SSF56176">
    <property type="entry name" value="FAD-binding/transporter-associated domain-like"/>
    <property type="match status" value="1"/>
</dbReference>
<dbReference type="Pfam" id="PF00941">
    <property type="entry name" value="FAD_binding_5"/>
    <property type="match status" value="1"/>
</dbReference>
<keyword evidence="3" id="KW-0560">Oxidoreductase</keyword>
<dbReference type="EMBL" id="CACRUA010000019">
    <property type="protein sequence ID" value="VYU15537.1"/>
    <property type="molecule type" value="Genomic_DNA"/>
</dbReference>
<dbReference type="PROSITE" id="PS51387">
    <property type="entry name" value="FAD_PCMH"/>
    <property type="match status" value="1"/>
</dbReference>
<dbReference type="InterPro" id="IPR051312">
    <property type="entry name" value="Diverse_Substr_Oxidored"/>
</dbReference>
<dbReference type="InterPro" id="IPR005107">
    <property type="entry name" value="CO_DH_flav_C"/>
</dbReference>
<reference evidence="6" key="1">
    <citation type="submission" date="2019-11" db="EMBL/GenBank/DDBJ databases">
        <authorList>
            <person name="Feng L."/>
        </authorList>
    </citation>
    <scope>NUCLEOTIDE SEQUENCE</scope>
    <source>
        <strain evidence="6">CsymbiosumLFYP84</strain>
    </source>
</reference>
<dbReference type="AlphaFoldDB" id="A0A6N3CNZ8"/>
<reference evidence="5" key="2">
    <citation type="submission" date="2023-01" db="EMBL/GenBank/DDBJ databases">
        <title>Human gut microbiome strain richness.</title>
        <authorList>
            <person name="Chen-Liaw A."/>
        </authorList>
    </citation>
    <scope>NUCLEOTIDE SEQUENCE</scope>
    <source>
        <strain evidence="5">B1_m1001713B170214d0_201011</strain>
    </source>
</reference>
<dbReference type="InterPro" id="IPR036683">
    <property type="entry name" value="CO_DH_flav_C_dom_sf"/>
</dbReference>
<sequence>MDSPYTEDKYVIHYKNYVKPKDLEEAFALNAGKSAVIAGGFCFLRLQQKNIGTLLDLKELLSDQIEETWDGFRIGAMVSLRQIELHEGLNRYTAGAAADCTRHIVGTQFRNCATVGGSIFGRFGFSDLLTCFLVMDSWVELYKGGQVPLAEFAEMKPDGDIMTALLIKKTGMNMAYEMMRNEAVDFPVLSAAAAEDGAGNTRIAVGARPSRAGLVTWEGQLSALDAKERQEQAARLADTFNYGSNMRGSAEYRRYLAGVLLDRAAARIAAQKMNREEKTR</sequence>
<dbReference type="InterPro" id="IPR036318">
    <property type="entry name" value="FAD-bd_PCMH-like_sf"/>
</dbReference>
<dbReference type="RefSeq" id="WP_156684479.1">
    <property type="nucleotide sequence ID" value="NZ_CACRUA010000019.1"/>
</dbReference>
<evidence type="ECO:0000256" key="3">
    <source>
        <dbReference type="ARBA" id="ARBA00023002"/>
    </source>
</evidence>
<dbReference type="Proteomes" id="UP001300871">
    <property type="component" value="Unassembled WGS sequence"/>
</dbReference>
<name>A0A6N3CNZ8_CLOSY</name>
<evidence type="ECO:0000313" key="6">
    <source>
        <dbReference type="EMBL" id="VYU15537.1"/>
    </source>
</evidence>
<evidence type="ECO:0000256" key="1">
    <source>
        <dbReference type="ARBA" id="ARBA00022630"/>
    </source>
</evidence>
<protein>
    <submittedName>
        <fullName evidence="5">FAD binding domain-containing protein</fullName>
    </submittedName>
    <submittedName>
        <fullName evidence="6">Putative oxidoreductase</fullName>
    </submittedName>
</protein>
<dbReference type="SMART" id="SM01092">
    <property type="entry name" value="CO_deh_flav_C"/>
    <property type="match status" value="1"/>
</dbReference>